<proteinExistence type="inferred from homology"/>
<dbReference type="Pfam" id="PF04361">
    <property type="entry name" value="DUF494"/>
    <property type="match status" value="1"/>
</dbReference>
<gene>
    <name evidence="1" type="ORF">LCGC14_0837370</name>
</gene>
<reference evidence="1" key="1">
    <citation type="journal article" date="2015" name="Nature">
        <title>Complex archaea that bridge the gap between prokaryotes and eukaryotes.</title>
        <authorList>
            <person name="Spang A."/>
            <person name="Saw J.H."/>
            <person name="Jorgensen S.L."/>
            <person name="Zaremba-Niedzwiedzka K."/>
            <person name="Martijn J."/>
            <person name="Lind A.E."/>
            <person name="van Eijk R."/>
            <person name="Schleper C."/>
            <person name="Guy L."/>
            <person name="Ettema T.J."/>
        </authorList>
    </citation>
    <scope>NUCLEOTIDE SEQUENCE</scope>
</reference>
<dbReference type="PANTHER" id="PTHR38692">
    <property type="entry name" value="PROTEIN SMG"/>
    <property type="match status" value="1"/>
</dbReference>
<dbReference type="HAMAP" id="MF_00598">
    <property type="entry name" value="Smg"/>
    <property type="match status" value="1"/>
</dbReference>
<dbReference type="AlphaFoldDB" id="A0A0F9PIT8"/>
<sequence>MKEDVFDVLLYLFENYIDTDDSNKPDKDALETELEGVGFQNLEIHKAFDWLESMTVIEEDSSSSDSDEDESKPPSAMRFYSEQELLRLDLQCRGYLLFLEQVGVLDAETREVVIERVMALDTDEIDLDQMKWVVLMVLFYQPGREAAYAWMEDLVFEDLEAVVH</sequence>
<dbReference type="NCBIfam" id="NF002897">
    <property type="entry name" value="PRK03430.1"/>
    <property type="match status" value="1"/>
</dbReference>
<dbReference type="InterPro" id="IPR007456">
    <property type="entry name" value="Smg"/>
</dbReference>
<dbReference type="PANTHER" id="PTHR38692:SF1">
    <property type="entry name" value="PROTEIN SMG"/>
    <property type="match status" value="1"/>
</dbReference>
<name>A0A0F9PIT8_9ZZZZ</name>
<comment type="caution">
    <text evidence="1">The sequence shown here is derived from an EMBL/GenBank/DDBJ whole genome shotgun (WGS) entry which is preliminary data.</text>
</comment>
<evidence type="ECO:0008006" key="2">
    <source>
        <dbReference type="Google" id="ProtNLM"/>
    </source>
</evidence>
<accession>A0A0F9PIT8</accession>
<dbReference type="EMBL" id="LAZR01002434">
    <property type="protein sequence ID" value="KKN30109.1"/>
    <property type="molecule type" value="Genomic_DNA"/>
</dbReference>
<protein>
    <recommendedName>
        <fullName evidence="2">Protein Smg homolog</fullName>
    </recommendedName>
</protein>
<organism evidence="1">
    <name type="scientific">marine sediment metagenome</name>
    <dbReference type="NCBI Taxonomy" id="412755"/>
    <lineage>
        <taxon>unclassified sequences</taxon>
        <taxon>metagenomes</taxon>
        <taxon>ecological metagenomes</taxon>
    </lineage>
</organism>
<evidence type="ECO:0000313" key="1">
    <source>
        <dbReference type="EMBL" id="KKN30109.1"/>
    </source>
</evidence>